<proteinExistence type="predicted"/>
<accession>X1MV28</accession>
<comment type="caution">
    <text evidence="2">The sequence shown here is derived from an EMBL/GenBank/DDBJ whole genome shotgun (WGS) entry which is preliminary data.</text>
</comment>
<keyword evidence="1" id="KW-0812">Transmembrane</keyword>
<dbReference type="AlphaFoldDB" id="X1MV28"/>
<organism evidence="2">
    <name type="scientific">marine sediment metagenome</name>
    <dbReference type="NCBI Taxonomy" id="412755"/>
    <lineage>
        <taxon>unclassified sequences</taxon>
        <taxon>metagenomes</taxon>
        <taxon>ecological metagenomes</taxon>
    </lineage>
</organism>
<keyword evidence="1" id="KW-1133">Transmembrane helix</keyword>
<dbReference type="EMBL" id="BARV01029925">
    <property type="protein sequence ID" value="GAI35522.1"/>
    <property type="molecule type" value="Genomic_DNA"/>
</dbReference>
<feature type="transmembrane region" description="Helical" evidence="1">
    <location>
        <begin position="5"/>
        <end position="21"/>
    </location>
</feature>
<keyword evidence="1" id="KW-0472">Membrane</keyword>
<gene>
    <name evidence="2" type="ORF">S06H3_47624</name>
</gene>
<reference evidence="2" key="1">
    <citation type="journal article" date="2014" name="Front. Microbiol.">
        <title>High frequency of phylogenetically diverse reductive dehalogenase-homologous genes in deep subseafloor sedimentary metagenomes.</title>
        <authorList>
            <person name="Kawai M."/>
            <person name="Futagami T."/>
            <person name="Toyoda A."/>
            <person name="Takaki Y."/>
            <person name="Nishi S."/>
            <person name="Hori S."/>
            <person name="Arai W."/>
            <person name="Tsubouchi T."/>
            <person name="Morono Y."/>
            <person name="Uchiyama I."/>
            <person name="Ito T."/>
            <person name="Fujiyama A."/>
            <person name="Inagaki F."/>
            <person name="Takami H."/>
        </authorList>
    </citation>
    <scope>NUCLEOTIDE SEQUENCE</scope>
    <source>
        <strain evidence="2">Expedition CK06-06</strain>
    </source>
</reference>
<name>X1MV28_9ZZZZ</name>
<evidence type="ECO:0000256" key="1">
    <source>
        <dbReference type="SAM" id="Phobius"/>
    </source>
</evidence>
<feature type="transmembrane region" description="Helical" evidence="1">
    <location>
        <begin position="27"/>
        <end position="45"/>
    </location>
</feature>
<protein>
    <submittedName>
        <fullName evidence="2">Uncharacterized protein</fullName>
    </submittedName>
</protein>
<sequence>MPSKTTVAIIAIALLLGIALFKGINGAALASGLVVIAGLGGYVVGKVKKS</sequence>
<evidence type="ECO:0000313" key="2">
    <source>
        <dbReference type="EMBL" id="GAI35522.1"/>
    </source>
</evidence>